<evidence type="ECO:0000313" key="1">
    <source>
        <dbReference type="EMBL" id="EWG06499.1"/>
    </source>
</evidence>
<reference evidence="1 2" key="1">
    <citation type="journal article" date="2014" name="Genome Announc.">
        <title>Draft Genome Sequence of the Sulfolobales Archaeon AZ1, Obtained through Metagenomic Analysis of a Mexican Hot Spring.</title>
        <authorList>
            <person name="Servin-Garciduenas L.E."/>
            <person name="Martinez-Romero E."/>
        </authorList>
    </citation>
    <scope>NUCLEOTIDE SEQUENCE [LARGE SCALE GENOMIC DNA]</scope>
    <source>
        <strain evidence="1">AZ1-illumnia</strain>
    </source>
</reference>
<organism evidence="1 2">
    <name type="scientific">Candidatus Aramenus sulfurataquae</name>
    <dbReference type="NCBI Taxonomy" id="1326980"/>
    <lineage>
        <taxon>Archaea</taxon>
        <taxon>Thermoproteota</taxon>
        <taxon>Thermoprotei</taxon>
        <taxon>Sulfolobales</taxon>
        <taxon>Sulfolobaceae</taxon>
        <taxon>Candidatus Aramenus</taxon>
    </lineage>
</organism>
<comment type="caution">
    <text evidence="1">The sequence shown here is derived from an EMBL/GenBank/DDBJ whole genome shotgun (WGS) entry which is preliminary data.</text>
</comment>
<protein>
    <submittedName>
        <fullName evidence="1">Uncharacterized protein</fullName>
    </submittedName>
</protein>
<accession>W7L4I9</accession>
<dbReference type="Proteomes" id="UP000054284">
    <property type="component" value="Unassembled WGS sequence"/>
</dbReference>
<dbReference type="AlphaFoldDB" id="W7L4I9"/>
<evidence type="ECO:0000313" key="2">
    <source>
        <dbReference type="Proteomes" id="UP000054284"/>
    </source>
</evidence>
<gene>
    <name evidence="1" type="ORF">ASUL_09279</name>
</gene>
<proteinExistence type="predicted"/>
<sequence length="65" mass="7417">MISQNSKYPVIYVSGTGEATFRVLFINGELKGVYVMINQNEYFTRSSSTSSLGSLRLTYMLRCRH</sequence>
<dbReference type="EMBL" id="ASRH01000019">
    <property type="protein sequence ID" value="EWG06499.1"/>
    <property type="molecule type" value="Genomic_DNA"/>
</dbReference>
<name>W7L4I9_9CREN</name>
<keyword evidence="2" id="KW-1185">Reference proteome</keyword>